<keyword evidence="3" id="KW-1185">Reference proteome</keyword>
<proteinExistence type="predicted"/>
<dbReference type="EMBL" id="FOZX01000003">
    <property type="protein sequence ID" value="SFS66049.1"/>
    <property type="molecule type" value="Genomic_DNA"/>
</dbReference>
<accession>A0A1I6RMW1</accession>
<gene>
    <name evidence="2" type="ORF">SAMN05660874_02405</name>
</gene>
<feature type="domain" description="DUF397" evidence="1">
    <location>
        <begin position="2"/>
        <end position="38"/>
    </location>
</feature>
<dbReference type="AlphaFoldDB" id="A0A1I6RMW1"/>
<evidence type="ECO:0000259" key="1">
    <source>
        <dbReference type="Pfam" id="PF04149"/>
    </source>
</evidence>
<organism evidence="2 3">
    <name type="scientific">Saccharopolyspora flava</name>
    <dbReference type="NCBI Taxonomy" id="95161"/>
    <lineage>
        <taxon>Bacteria</taxon>
        <taxon>Bacillati</taxon>
        <taxon>Actinomycetota</taxon>
        <taxon>Actinomycetes</taxon>
        <taxon>Pseudonocardiales</taxon>
        <taxon>Pseudonocardiaceae</taxon>
        <taxon>Saccharopolyspora</taxon>
    </lineage>
</organism>
<protein>
    <recommendedName>
        <fullName evidence="1">DUF397 domain-containing protein</fullName>
    </recommendedName>
</protein>
<evidence type="ECO:0000313" key="3">
    <source>
        <dbReference type="Proteomes" id="UP000198852"/>
    </source>
</evidence>
<name>A0A1I6RMW1_9PSEU</name>
<sequence length="45" mass="4974">MEVAFTGNEVRARDSKSPERAQLAFGASTWGNFLDGVQQGRFDRA</sequence>
<evidence type="ECO:0000313" key="2">
    <source>
        <dbReference type="EMBL" id="SFS66049.1"/>
    </source>
</evidence>
<dbReference type="Proteomes" id="UP000198852">
    <property type="component" value="Unassembled WGS sequence"/>
</dbReference>
<dbReference type="Pfam" id="PF04149">
    <property type="entry name" value="DUF397"/>
    <property type="match status" value="1"/>
</dbReference>
<dbReference type="InterPro" id="IPR007278">
    <property type="entry name" value="DUF397"/>
</dbReference>
<reference evidence="3" key="1">
    <citation type="submission" date="2016-10" db="EMBL/GenBank/DDBJ databases">
        <authorList>
            <person name="Varghese N."/>
            <person name="Submissions S."/>
        </authorList>
    </citation>
    <scope>NUCLEOTIDE SEQUENCE [LARGE SCALE GENOMIC DNA]</scope>
    <source>
        <strain evidence="3">DSM 44771</strain>
    </source>
</reference>
<dbReference type="STRING" id="95161.SAMN05660874_02405"/>